<proteinExistence type="inferred from homology"/>
<dbReference type="KEGG" id="trz:GWP43_05290"/>
<dbReference type="EMBL" id="CP048020">
    <property type="protein sequence ID" value="QHX42952.1"/>
    <property type="molecule type" value="Genomic_DNA"/>
</dbReference>
<evidence type="ECO:0000256" key="2">
    <source>
        <dbReference type="ARBA" id="ARBA00009677"/>
    </source>
</evidence>
<dbReference type="SUPFAM" id="SSF64518">
    <property type="entry name" value="Phase 1 flagellin"/>
    <property type="match status" value="1"/>
</dbReference>
<name>A0A6P1Y206_9SPIR</name>
<dbReference type="InterPro" id="IPR006300">
    <property type="entry name" value="FlgB"/>
</dbReference>
<comment type="function">
    <text evidence="5 6">Structural component of flagellum, the bacterial motility apparatus. Part of the rod structure of flagellar basal body.</text>
</comment>
<keyword evidence="7" id="KW-0969">Cilium</keyword>
<comment type="subunit">
    <text evidence="6">The basal body constitutes a major portion of the flagellar organelle and consists of a number of rings mounted on a central rod.</text>
</comment>
<gene>
    <name evidence="7" type="primary">flgB</name>
    <name evidence="7" type="ORF">GWP43_05290</name>
</gene>
<keyword evidence="7" id="KW-0282">Flagellum</keyword>
<dbReference type="NCBIfam" id="TIGR01396">
    <property type="entry name" value="FlgB"/>
    <property type="match status" value="1"/>
</dbReference>
<sequence>MHINSFQKTVDLLHRALDVNALRYTVSANNLANSEIPDFKRTSVNFETELKHALDSEKRAAGQFQLAVTDPRHIKSDGVIDYRSVSPRRVLDYMTTAKANGNNVDAEEEAMNILKIQMQYQLLSQMTGFQYSQVQSVLK</sequence>
<dbReference type="GO" id="GO:0030694">
    <property type="term" value="C:bacterial-type flagellum basal body, rod"/>
    <property type="evidence" value="ECO:0007669"/>
    <property type="project" value="InterPro"/>
</dbReference>
<evidence type="ECO:0000256" key="3">
    <source>
        <dbReference type="ARBA" id="ARBA00014376"/>
    </source>
</evidence>
<keyword evidence="4 6" id="KW-0975">Bacterial flagellum</keyword>
<organism evidence="7 8">
    <name type="scientific">Treponema vincentii</name>
    <dbReference type="NCBI Taxonomy" id="69710"/>
    <lineage>
        <taxon>Bacteria</taxon>
        <taxon>Pseudomonadati</taxon>
        <taxon>Spirochaetota</taxon>
        <taxon>Spirochaetia</taxon>
        <taxon>Spirochaetales</taxon>
        <taxon>Treponemataceae</taxon>
        <taxon>Treponema</taxon>
    </lineage>
</organism>
<evidence type="ECO:0000256" key="1">
    <source>
        <dbReference type="ARBA" id="ARBA00004117"/>
    </source>
</evidence>
<evidence type="ECO:0000313" key="7">
    <source>
        <dbReference type="EMBL" id="QHX42952.1"/>
    </source>
</evidence>
<protein>
    <recommendedName>
        <fullName evidence="3 6">Flagellar basal body rod protein FlgB</fullName>
    </recommendedName>
</protein>
<evidence type="ECO:0000256" key="5">
    <source>
        <dbReference type="ARBA" id="ARBA00024934"/>
    </source>
</evidence>
<dbReference type="GO" id="GO:0071973">
    <property type="term" value="P:bacterial-type flagellum-dependent cell motility"/>
    <property type="evidence" value="ECO:0007669"/>
    <property type="project" value="InterPro"/>
</dbReference>
<comment type="subcellular location">
    <subcellularLocation>
        <location evidence="1 6">Bacterial flagellum basal body</location>
    </subcellularLocation>
</comment>
<evidence type="ECO:0000256" key="6">
    <source>
        <dbReference type="PIRNR" id="PIRNR002889"/>
    </source>
</evidence>
<dbReference type="Proteomes" id="UP000464374">
    <property type="component" value="Chromosome"/>
</dbReference>
<accession>A0A6P1Y206</accession>
<dbReference type="AlphaFoldDB" id="A0A6P1Y206"/>
<keyword evidence="7" id="KW-0966">Cell projection</keyword>
<dbReference type="RefSeq" id="WP_162663255.1">
    <property type="nucleotide sequence ID" value="NZ_CP048020.1"/>
</dbReference>
<evidence type="ECO:0000256" key="4">
    <source>
        <dbReference type="ARBA" id="ARBA00023143"/>
    </source>
</evidence>
<evidence type="ECO:0000313" key="8">
    <source>
        <dbReference type="Proteomes" id="UP000464374"/>
    </source>
</evidence>
<reference evidence="7 8" key="1">
    <citation type="submission" date="2020-01" db="EMBL/GenBank/DDBJ databases">
        <title>Complete genome sequence of a human oral phylogroup 1 Treponema sp. strain ATCC 700766, originally isolated from periodontitis dental plaque.</title>
        <authorList>
            <person name="Chan Y."/>
            <person name="Huo Y.-B."/>
            <person name="Yu X.-L."/>
            <person name="Zeng H."/>
            <person name="Leung W.-K."/>
            <person name="Watt R.M."/>
        </authorList>
    </citation>
    <scope>NUCLEOTIDE SEQUENCE [LARGE SCALE GENOMIC DNA]</scope>
    <source>
        <strain evidence="7 8">OMZ 804</strain>
    </source>
</reference>
<comment type="similarity">
    <text evidence="2 6">Belongs to the flagella basal body rod proteins family.</text>
</comment>
<dbReference type="PIRSF" id="PIRSF002889">
    <property type="entry name" value="Rod_FlgB"/>
    <property type="match status" value="1"/>
</dbReference>